<dbReference type="EMBL" id="MRWE01000004">
    <property type="protein sequence ID" value="ORJ26875.1"/>
    <property type="molecule type" value="Genomic_DNA"/>
</dbReference>
<comment type="caution">
    <text evidence="1">The sequence shown here is derived from an EMBL/GenBank/DDBJ whole genome shotgun (WGS) entry which is preliminary data.</text>
</comment>
<keyword evidence="2" id="KW-1185">Reference proteome</keyword>
<reference evidence="1 2" key="1">
    <citation type="journal article" date="2017" name="Int. J. Syst. Evol. Microbiol.">
        <title>Rouxiella badensis sp. nov. and Rouxiella silvae sp. nov. isolated from peat bog soil in Germany and emendation of the genus description.</title>
        <authorList>
            <person name="Le Fleche-Mateos A."/>
            <person name="Kugler J.H."/>
            <person name="Hansen S.H."/>
            <person name="Syldatk C."/>
            <person name="Hausmann R."/>
            <person name="Lomprez F."/>
            <person name="Vandenbogaert M."/>
            <person name="Manuguerra J.C."/>
            <person name="Grimont P.A."/>
        </authorList>
    </citation>
    <scope>NUCLEOTIDE SEQUENCE [LARGE SCALE GENOMIC DNA]</scope>
    <source>
        <strain evidence="1 2">DSM 100043</strain>
    </source>
</reference>
<evidence type="ECO:0000313" key="1">
    <source>
        <dbReference type="EMBL" id="ORJ26875.1"/>
    </source>
</evidence>
<protein>
    <submittedName>
        <fullName evidence="1">Uncharacterized protein</fullName>
    </submittedName>
</protein>
<dbReference type="STRING" id="1646377.BS640_03875"/>
<accession>A0A1X0WJD9</accession>
<evidence type="ECO:0000313" key="2">
    <source>
        <dbReference type="Proteomes" id="UP000192536"/>
    </source>
</evidence>
<proteinExistence type="predicted"/>
<name>A0A1X0WJD9_9GAMM</name>
<organism evidence="1 2">
    <name type="scientific">Rouxiella badensis</name>
    <dbReference type="NCBI Taxonomy" id="1646377"/>
    <lineage>
        <taxon>Bacteria</taxon>
        <taxon>Pseudomonadati</taxon>
        <taxon>Pseudomonadota</taxon>
        <taxon>Gammaproteobacteria</taxon>
        <taxon>Enterobacterales</taxon>
        <taxon>Yersiniaceae</taxon>
        <taxon>Rouxiella</taxon>
    </lineage>
</organism>
<sequence>MRIERKIKATQYKGIIIISFQEVIVMIIPPILPSSLPDCPNPPGYFNSEIAQTCILMTARIDGLYLSMAAIHSNTQNLQKKCTRAKEVLKNIEIVACKNNLLATSSWGTKLVKNIDSVSREAYMLGQNEAPIQEFTEVSNALMWCYVDLIKQQIWPDTAIE</sequence>
<gene>
    <name evidence="1" type="ORF">BS640_03875</name>
</gene>
<dbReference type="Proteomes" id="UP000192536">
    <property type="component" value="Unassembled WGS sequence"/>
</dbReference>
<dbReference type="AlphaFoldDB" id="A0A1X0WJD9"/>